<proteinExistence type="predicted"/>
<feature type="region of interest" description="Disordered" evidence="1">
    <location>
        <begin position="568"/>
        <end position="618"/>
    </location>
</feature>
<keyword evidence="3" id="KW-1185">Reference proteome</keyword>
<organism evidence="2 3">
    <name type="scientific">Rhamnella rubrinervis</name>
    <dbReference type="NCBI Taxonomy" id="2594499"/>
    <lineage>
        <taxon>Eukaryota</taxon>
        <taxon>Viridiplantae</taxon>
        <taxon>Streptophyta</taxon>
        <taxon>Embryophyta</taxon>
        <taxon>Tracheophyta</taxon>
        <taxon>Spermatophyta</taxon>
        <taxon>Magnoliopsida</taxon>
        <taxon>eudicotyledons</taxon>
        <taxon>Gunneridae</taxon>
        <taxon>Pentapetalae</taxon>
        <taxon>rosids</taxon>
        <taxon>fabids</taxon>
        <taxon>Rosales</taxon>
        <taxon>Rhamnaceae</taxon>
        <taxon>rhamnoid group</taxon>
        <taxon>Rhamneae</taxon>
        <taxon>Rhamnella</taxon>
    </lineage>
</organism>
<gene>
    <name evidence="2" type="ORF">FNV43_RR17397</name>
</gene>
<feature type="compositionally biased region" description="Polar residues" evidence="1">
    <location>
        <begin position="74"/>
        <end position="93"/>
    </location>
</feature>
<feature type="region of interest" description="Disordered" evidence="1">
    <location>
        <begin position="1"/>
        <end position="98"/>
    </location>
</feature>
<dbReference type="OrthoDB" id="1913411at2759"/>
<dbReference type="AlphaFoldDB" id="A0A8K0GRV8"/>
<evidence type="ECO:0000256" key="1">
    <source>
        <dbReference type="SAM" id="MobiDB-lite"/>
    </source>
</evidence>
<accession>A0A8K0GRV8</accession>
<reference evidence="2" key="1">
    <citation type="submission" date="2020-03" db="EMBL/GenBank/DDBJ databases">
        <title>A high-quality chromosome-level genome assembly of a woody plant with both climbing and erect habits, Rhamnella rubrinervis.</title>
        <authorList>
            <person name="Lu Z."/>
            <person name="Yang Y."/>
            <person name="Zhu X."/>
            <person name="Sun Y."/>
        </authorList>
    </citation>
    <scope>NUCLEOTIDE SEQUENCE</scope>
    <source>
        <strain evidence="2">BYM</strain>
        <tissue evidence="2">Leaf</tissue>
    </source>
</reference>
<dbReference type="EMBL" id="VOIH02000008">
    <property type="protein sequence ID" value="KAF3439122.1"/>
    <property type="molecule type" value="Genomic_DNA"/>
</dbReference>
<sequence length="618" mass="67242">MNPPLDATLSAGVTAGHEEQTKIDAPPGIRSILGAMEKKKKDHKFACVTSQEAEANDPSRKDDQNQQDAAQVAKNTKTGSPSTDNASSENQQFPPIFQWPFTPQNAVEQSQLASRPSIATQSSSPIIINRWHFPPQQQNQTNHQVQQGQLPTNYTQAAPPLWPPHRSSHPLHGVNAPSTVLPFIPLGMTEISWQAPAVGGGTVSTNQPQATNFCYPVGYTYPGFPGPCDPLSWWGQSQQSQSISTYAFPGSYNYFPTPPTVMPSYSTPVGQSFQRGIIRPPAKLSQKHQQLWDAQSAENVQLWNVINQLQSEIIDYKNRLLRLEAEVSSLKPTVEEPIDQVIRSPITRQPSKRGRPKRPVASVDTLPSPDESHPRARGRKPALSKVRSETKALVFEKVILKKVEDKEKTSHSIATIEQGKIEKISSSAPHAGANMEINGSNLMMPAYHNEVNQEFPSVQIYGIGLSSSPEIKSSDDKATNSKNAFSVLSPQAKEMNKVSCAAYMGSTANGNLGWPANNTSEEAGRSILSIGSQCFYNNGNVIRQGGKIIPGWSFVNEDDASEELQDAVLGSAKDEDEDMGDDASSGAEEISGAKDEGDYNADAALRSSPKGLPPLNNW</sequence>
<evidence type="ECO:0000313" key="2">
    <source>
        <dbReference type="EMBL" id="KAF3439122.1"/>
    </source>
</evidence>
<feature type="region of interest" description="Disordered" evidence="1">
    <location>
        <begin position="341"/>
        <end position="385"/>
    </location>
</feature>
<comment type="caution">
    <text evidence="2">The sequence shown here is derived from an EMBL/GenBank/DDBJ whole genome shotgun (WGS) entry which is preliminary data.</text>
</comment>
<evidence type="ECO:0000313" key="3">
    <source>
        <dbReference type="Proteomes" id="UP000796880"/>
    </source>
</evidence>
<name>A0A8K0GRV8_9ROSA</name>
<protein>
    <submittedName>
        <fullName evidence="2">Uncharacterized protein</fullName>
    </submittedName>
</protein>
<dbReference type="Proteomes" id="UP000796880">
    <property type="component" value="Unassembled WGS sequence"/>
</dbReference>